<dbReference type="eggNOG" id="ENOG50340DN">
    <property type="taxonomic scope" value="Bacteria"/>
</dbReference>
<protein>
    <submittedName>
        <fullName evidence="2">Uncharacterized protein</fullName>
    </submittedName>
</protein>
<feature type="region of interest" description="Disordered" evidence="1">
    <location>
        <begin position="158"/>
        <end position="179"/>
    </location>
</feature>
<name>B3QXB3_CHLT3</name>
<evidence type="ECO:0000313" key="3">
    <source>
        <dbReference type="Proteomes" id="UP000001208"/>
    </source>
</evidence>
<accession>B3QXB3</accession>
<dbReference type="KEGG" id="cts:Ctha_0922"/>
<dbReference type="Proteomes" id="UP000001208">
    <property type="component" value="Chromosome"/>
</dbReference>
<evidence type="ECO:0000313" key="2">
    <source>
        <dbReference type="EMBL" id="ACF13387.1"/>
    </source>
</evidence>
<dbReference type="RefSeq" id="WP_012499471.1">
    <property type="nucleotide sequence ID" value="NC_011026.1"/>
</dbReference>
<dbReference type="STRING" id="517418.Ctha_0922"/>
<dbReference type="EMBL" id="CP001100">
    <property type="protein sequence ID" value="ACF13387.1"/>
    <property type="molecule type" value="Genomic_DNA"/>
</dbReference>
<reference evidence="2 3" key="1">
    <citation type="submission" date="2008-06" db="EMBL/GenBank/DDBJ databases">
        <title>Complete sequence of Chloroherpeton thalassium ATCC 35110.</title>
        <authorList>
            <consortium name="US DOE Joint Genome Institute"/>
            <person name="Lucas S."/>
            <person name="Copeland A."/>
            <person name="Lapidus A."/>
            <person name="Glavina del Rio T."/>
            <person name="Dalin E."/>
            <person name="Tice H."/>
            <person name="Bruce D."/>
            <person name="Goodwin L."/>
            <person name="Pitluck S."/>
            <person name="Schmutz J."/>
            <person name="Larimer F."/>
            <person name="Land M."/>
            <person name="Hauser L."/>
            <person name="Kyrpides N."/>
            <person name="Mikhailova N."/>
            <person name="Liu Z."/>
            <person name="Li T."/>
            <person name="Zhao F."/>
            <person name="Overmann J."/>
            <person name="Bryant D.A."/>
            <person name="Richardson P."/>
        </authorList>
    </citation>
    <scope>NUCLEOTIDE SEQUENCE [LARGE SCALE GENOMIC DNA]</scope>
    <source>
        <strain evidence="3">ATCC 35110 / GB-78</strain>
    </source>
</reference>
<dbReference type="HOGENOM" id="CLU_1500956_0_0_10"/>
<gene>
    <name evidence="2" type="ordered locus">Ctha_0922</name>
</gene>
<feature type="compositionally biased region" description="Polar residues" evidence="1">
    <location>
        <begin position="164"/>
        <end position="179"/>
    </location>
</feature>
<dbReference type="AlphaFoldDB" id="B3QXB3"/>
<proteinExistence type="predicted"/>
<organism evidence="2 3">
    <name type="scientific">Chloroherpeton thalassium (strain ATCC 35110 / GB-78)</name>
    <dbReference type="NCBI Taxonomy" id="517418"/>
    <lineage>
        <taxon>Bacteria</taxon>
        <taxon>Pseudomonadati</taxon>
        <taxon>Chlorobiota</taxon>
        <taxon>Chlorobiia</taxon>
        <taxon>Chlorobiales</taxon>
        <taxon>Chloroherpetonaceae</taxon>
        <taxon>Chloroherpeton</taxon>
    </lineage>
</organism>
<evidence type="ECO:0000256" key="1">
    <source>
        <dbReference type="SAM" id="MobiDB-lite"/>
    </source>
</evidence>
<sequence length="179" mass="20437">MGKLQLSLFNRLLKIAGNHRAARKTAGKLLWLELAGVKWYSPAWYARNASRMLKNLIQTIRIEMQGYREPILHPNPKVVICEEFACARSFDGECCNGNFSARCQECCFGVKQNEQGDYVSAWTDPNGEPAWLELSCRDCKHYKKTCKGIDPKYFPKPEPASEDAFSSENFSLPESSYRQ</sequence>
<keyword evidence="3" id="KW-1185">Reference proteome</keyword>